<dbReference type="EMBL" id="OMOF01000138">
    <property type="protein sequence ID" value="SPF40408.1"/>
    <property type="molecule type" value="Genomic_DNA"/>
</dbReference>
<sequence>MYDFILNMWLLQTFTQAQVQTCVTKGYITQDQANTVLVTPQA</sequence>
<protein>
    <recommendedName>
        <fullName evidence="3">XkdX family protein</fullName>
    </recommendedName>
</protein>
<evidence type="ECO:0008006" key="3">
    <source>
        <dbReference type="Google" id="ProtNLM"/>
    </source>
</evidence>
<proteinExistence type="predicted"/>
<evidence type="ECO:0000313" key="2">
    <source>
        <dbReference type="Proteomes" id="UP000238916"/>
    </source>
</evidence>
<reference evidence="2" key="1">
    <citation type="submission" date="2018-02" db="EMBL/GenBank/DDBJ databases">
        <authorList>
            <person name="Hausmann B."/>
        </authorList>
    </citation>
    <scope>NUCLEOTIDE SEQUENCE [LARGE SCALE GENOMIC DNA]</scope>
    <source>
        <strain evidence="2">Peat soil MAG SbF1</strain>
    </source>
</reference>
<gene>
    <name evidence="1" type="ORF">SBF1_2220002</name>
</gene>
<organism evidence="1 2">
    <name type="scientific">Candidatus Desulfosporosinus infrequens</name>
    <dbReference type="NCBI Taxonomy" id="2043169"/>
    <lineage>
        <taxon>Bacteria</taxon>
        <taxon>Bacillati</taxon>
        <taxon>Bacillota</taxon>
        <taxon>Clostridia</taxon>
        <taxon>Eubacteriales</taxon>
        <taxon>Desulfitobacteriaceae</taxon>
        <taxon>Desulfosporosinus</taxon>
    </lineage>
</organism>
<dbReference type="Proteomes" id="UP000238916">
    <property type="component" value="Unassembled WGS sequence"/>
</dbReference>
<name>A0A2U3KL73_9FIRM</name>
<dbReference type="AlphaFoldDB" id="A0A2U3KL73"/>
<accession>A0A2U3KL73</accession>
<evidence type="ECO:0000313" key="1">
    <source>
        <dbReference type="EMBL" id="SPF40408.1"/>
    </source>
</evidence>